<gene>
    <name evidence="1" type="ORF">MOPEL_009_00360</name>
</gene>
<organism evidence="1 2">
    <name type="scientific">Mobilicoccus pelagius NBRC 104925</name>
    <dbReference type="NCBI Taxonomy" id="1089455"/>
    <lineage>
        <taxon>Bacteria</taxon>
        <taxon>Bacillati</taxon>
        <taxon>Actinomycetota</taxon>
        <taxon>Actinomycetes</taxon>
        <taxon>Micrococcales</taxon>
        <taxon>Dermatophilaceae</taxon>
        <taxon>Mobilicoccus</taxon>
    </lineage>
</organism>
<dbReference type="EMBL" id="BAFE01000009">
    <property type="protein sequence ID" value="GAB47346.1"/>
    <property type="molecule type" value="Genomic_DNA"/>
</dbReference>
<evidence type="ECO:0008006" key="3">
    <source>
        <dbReference type="Google" id="ProtNLM"/>
    </source>
</evidence>
<name>H5UNN8_9MICO</name>
<dbReference type="Proteomes" id="UP000004367">
    <property type="component" value="Unassembled WGS sequence"/>
</dbReference>
<accession>H5UNN8</accession>
<proteinExistence type="predicted"/>
<protein>
    <recommendedName>
        <fullName evidence="3">EVE domain-containing protein</fullName>
    </recommendedName>
</protein>
<sequence length="153" mass="16922">MDEMVTPTSDTPSEPTPHEAATTHWLLPIDPASHPEHLPADWRTRADATAAWEAIGRTQPIDRWCLRTGYRAMRPGDTIWAYLSKRSELVAVGTVAAIEDGDPRTVVVDWDEEATAALCRHPLPRREFGQVPMSVCRAGAETAAVLTRVRAEL</sequence>
<dbReference type="AlphaFoldDB" id="H5UNN8"/>
<keyword evidence="2" id="KW-1185">Reference proteome</keyword>
<reference evidence="1 2" key="1">
    <citation type="submission" date="2012-02" db="EMBL/GenBank/DDBJ databases">
        <title>Whole genome shotgun sequence of Mobilicoccus pelagius NBRC 104925.</title>
        <authorList>
            <person name="Yoshida Y."/>
            <person name="Hosoyama A."/>
            <person name="Tsuchikane K."/>
            <person name="Katsumata H."/>
            <person name="Yamazaki S."/>
            <person name="Fujita N."/>
        </authorList>
    </citation>
    <scope>NUCLEOTIDE SEQUENCE [LARGE SCALE GENOMIC DNA]</scope>
    <source>
        <strain evidence="1 2">NBRC 104925</strain>
    </source>
</reference>
<evidence type="ECO:0000313" key="2">
    <source>
        <dbReference type="Proteomes" id="UP000004367"/>
    </source>
</evidence>
<comment type="caution">
    <text evidence="1">The sequence shown here is derived from an EMBL/GenBank/DDBJ whole genome shotgun (WGS) entry which is preliminary data.</text>
</comment>
<evidence type="ECO:0000313" key="1">
    <source>
        <dbReference type="EMBL" id="GAB47346.1"/>
    </source>
</evidence>
<dbReference type="eggNOG" id="ENOG5032R2D">
    <property type="taxonomic scope" value="Bacteria"/>
</dbReference>